<dbReference type="FunFam" id="3.30.40.10:FF:000038">
    <property type="entry name" value="E3 ubiquitin-protein ligase listerin"/>
    <property type="match status" value="1"/>
</dbReference>
<comment type="subunit">
    <text evidence="15">Component of the ribosome quality control complex (RQC).</text>
</comment>
<dbReference type="InterPro" id="IPR054478">
    <property type="entry name" value="LTN1_UBC"/>
</dbReference>
<protein>
    <recommendedName>
        <fullName evidence="6 15">E3 ubiquitin-protein ligase listerin</fullName>
        <ecNumber evidence="5 15">2.3.2.27</ecNumber>
    </recommendedName>
    <alternativeName>
        <fullName evidence="15">RING-type E3 ubiquitin transferase listerin</fullName>
    </alternativeName>
</protein>
<evidence type="ECO:0000256" key="6">
    <source>
        <dbReference type="ARBA" id="ARBA00017157"/>
    </source>
</evidence>
<evidence type="ECO:0000256" key="1">
    <source>
        <dbReference type="ARBA" id="ARBA00000900"/>
    </source>
</evidence>
<feature type="region of interest" description="Disordered" evidence="16">
    <location>
        <begin position="1"/>
        <end position="23"/>
    </location>
</feature>
<sequence>MAPKKNKQREHLEQSRASSKAKAQESLRAYAGGAAAPATFVGFSSFAQGSTAAAATKNPFASFANAGATYHAATGAYTEDRSAVSMVYDGSDHEIALALKMLGKKGTVTKVKALNSFLVEILPPKKAPEIRGMLGHFVQLYTYEIRDQKDRKVRQLLNEVLLLLATKLKPKAFAPHLRRLMPYWLMAMHDSNVEGAVPSKKALEALFPQNQDMQAEIIVTHLESVMEEFASFFQHTPESFPGVALQDDEKEERYERCVTTAVLSIHRIIELFAATDNIDKLSDDTKQHTVASVVSSDRFGRLVSATSKNPSFSRDTIRRATYITLKELCARALPIIQAREEYFGKLILGVFSDKCPANQNDLLDAVLTFLSKVPSVWSVSESFPKFVKSAVLPRLFAQVRHGFHGSARSSLPALLPLLSFFPLEHMLDKKTGACALYSGVLENLWKFWGSSASRYYENSAIEAAFECLTAYFDIFLRSTLNGAFIEDVFGGVEGNDSLLDGYVAQFEKAMKDSFTFLFTSSAIKSNHVKLYADHLHRTMKKLASASANQNLSAKFLTRIGDWLESVLKALVTNSSVHADRVHQFLRVVEEFALSVIGPHVYQACLVPIGQQTLSPTLLELTNVLYDVVGVSKLVGEAETVGAHYDAYIRPIVIALGNPESPTDDRQAGGVLKAAGHFFSLADDKKQFVLTLFQDFAVQYGDMAKAIKVVQSCFQYSFSSTAAAAWLNSGSFASNKTIDGSYTDEESLTALWRGKLLDEFIMISLKGRLDDLDGELFSSLLRSCLGGPSSLPVVSPDVVVILSHFVAQQTEDHHVVMRILPSLVELFVRLGNELPTELQSAEKQVFTRLFHLAATSSFKVEASSLWNEKARHAVANWPSLDREEFLKSLADEINALFRGEGISFTAKTWAAYVGVYLQLGANEGYALMKRLNVFDLKFDGTRVELTKLYDRLLACLAELSEDEDSVGRLVEYFDGLYGEDSTRAQHLLLRLIDIDACHGLTWSILQSEMVQPKQGVDTLPRDLLSLRRLYDALNGHKVASEALRDLIVDTTKFSSLHRQRRVIFTNQNSDESVNQAVDDLSDLEEAQHLELNRDVFDIVASIASAEAIEEFVYKWEEEPKAVQLVDRIAMTLKVSSDDSVEDSISPVKRLLNVCEERVHTWPSPVGVQALQVLKLIWRTHDADKDTLSISEEPLKKLLSRLPSLFSALNPTTLSEWKDACEFLSALGSVMISHTEESSELRSRWTAAVRVVLVHPLAGKPEQSQVAALRLHKRSLTISKENDSESAIVGYSRDIVKSRQALVDLLAVLHNAGGVDLLQELATHHREALLEVVLVALAEGLEVKAHIVSTYLGLTTSESAYKLLRLALDADALVASVTTAISVMLSTIQDTSRVKTLLVNSFGSIKTLAACFNDDSQAVTVQTRVLMYVLCTYTGVFHPSGSASAGIDINADDEVATEAALAKSIVPSGLRKALKSTFSPESKTPRGKRTRRHDHPELEEIMNSLLLWDLFLQLFPVTGGNSVAMLSSALGSYATHFGLLSKYLTLTGTLISQETSGTSKLSLSDGALFQVEDLQGEKASAWLNLLEPSFVTSIAARSFFRTVIRLPAMVRAWWNDECGRGLRSWASKYFEEHITPYVLASELAIIQKASSLNSWDVDEMTVKGSKVSREITTTYMKDECALEMVIRVPSSYPLRSVEVECTRRIGISEDRWRRWVLQIIKVTSAQDGSLLDAVLLWKQNVDKEFEGVEPCPICYSILNPKTMGLPNLSCKTCSNKYHNSCLYKWFNQSGKNKCPICQQPFT</sequence>
<dbReference type="CDD" id="cd16491">
    <property type="entry name" value="RING-CH-C4HC3_LTN1"/>
    <property type="match status" value="1"/>
</dbReference>
<dbReference type="EC" id="2.3.2.27" evidence="5 15"/>
<dbReference type="SUPFAM" id="SSF48371">
    <property type="entry name" value="ARM repeat"/>
    <property type="match status" value="1"/>
</dbReference>
<evidence type="ECO:0000313" key="20">
    <source>
        <dbReference type="Proteomes" id="UP000794436"/>
    </source>
</evidence>
<evidence type="ECO:0000256" key="12">
    <source>
        <dbReference type="ARBA" id="ARBA00022786"/>
    </source>
</evidence>
<evidence type="ECO:0000256" key="15">
    <source>
        <dbReference type="RuleBase" id="RU367090"/>
    </source>
</evidence>
<dbReference type="GO" id="GO:1990116">
    <property type="term" value="P:ribosome-associated ubiquitin-dependent protein catabolic process"/>
    <property type="evidence" value="ECO:0007669"/>
    <property type="project" value="UniProtKB-UniRule"/>
</dbReference>
<dbReference type="GO" id="GO:1990112">
    <property type="term" value="C:RQC complex"/>
    <property type="evidence" value="ECO:0007669"/>
    <property type="project" value="UniProtKB-UniRule"/>
</dbReference>
<evidence type="ECO:0000256" key="13">
    <source>
        <dbReference type="ARBA" id="ARBA00022833"/>
    </source>
</evidence>
<evidence type="ECO:0000256" key="7">
    <source>
        <dbReference type="ARBA" id="ARBA00022490"/>
    </source>
</evidence>
<comment type="caution">
    <text evidence="19">The sequence shown here is derived from an EMBL/GenBank/DDBJ whole genome shotgun (WGS) entry which is preliminary data.</text>
</comment>
<evidence type="ECO:0000256" key="14">
    <source>
        <dbReference type="PROSITE-ProRule" id="PRU00175"/>
    </source>
</evidence>
<dbReference type="GO" id="GO:0008270">
    <property type="term" value="F:zinc ion binding"/>
    <property type="evidence" value="ECO:0007669"/>
    <property type="project" value="UniProtKB-KW"/>
</dbReference>
<dbReference type="Pfam" id="PF22999">
    <property type="entry name" value="LTN1_E3_ligase_6th"/>
    <property type="match status" value="1"/>
</dbReference>
<dbReference type="OrthoDB" id="6108at2759"/>
<evidence type="ECO:0000256" key="4">
    <source>
        <dbReference type="ARBA" id="ARBA00007997"/>
    </source>
</evidence>
<feature type="domain" description="RING-type" evidence="17">
    <location>
        <begin position="1749"/>
        <end position="1796"/>
    </location>
</feature>
<keyword evidence="10" id="KW-0677">Repeat</keyword>
<proteinExistence type="inferred from homology"/>
<comment type="subcellular location">
    <subcellularLocation>
        <location evidence="2">Cytoplasm</location>
        <location evidence="2">Cytosol</location>
    </subcellularLocation>
</comment>
<dbReference type="Pfam" id="PF23009">
    <property type="entry name" value="UBC_like"/>
    <property type="match status" value="1"/>
</dbReference>
<comment type="catalytic activity">
    <reaction evidence="1 15">
        <text>S-ubiquitinyl-[E2 ubiquitin-conjugating enzyme]-L-cysteine + [acceptor protein]-L-lysine = [E2 ubiquitin-conjugating enzyme]-L-cysteine + N(6)-ubiquitinyl-[acceptor protein]-L-lysine.</text>
        <dbReference type="EC" id="2.3.2.27"/>
    </reaction>
</comment>
<dbReference type="SMART" id="SM00744">
    <property type="entry name" value="RINGv"/>
    <property type="match status" value="1"/>
</dbReference>
<dbReference type="GO" id="GO:0072344">
    <property type="term" value="P:rescue of stalled ribosome"/>
    <property type="evidence" value="ECO:0007669"/>
    <property type="project" value="UniProtKB-UniRule"/>
</dbReference>
<dbReference type="Gene3D" id="3.30.40.10">
    <property type="entry name" value="Zinc/RING finger domain, C3HC4 (zinc finger)"/>
    <property type="match status" value="1"/>
</dbReference>
<evidence type="ECO:0000256" key="3">
    <source>
        <dbReference type="ARBA" id="ARBA00004906"/>
    </source>
</evidence>
<dbReference type="PANTHER" id="PTHR12389:SF0">
    <property type="entry name" value="E3 UBIQUITIN-PROTEIN LIGASE LISTERIN"/>
    <property type="match status" value="1"/>
</dbReference>
<dbReference type="InterPro" id="IPR039804">
    <property type="entry name" value="RING-CH-C4HC3_LTN1"/>
</dbReference>
<dbReference type="InterPro" id="IPR054477">
    <property type="entry name" value="LTN1_E3_ligase_6th"/>
</dbReference>
<gene>
    <name evidence="19" type="ORF">Poli38472_008759</name>
</gene>
<keyword evidence="20" id="KW-1185">Reference proteome</keyword>
<comment type="pathway">
    <text evidence="3 15">Protein modification; protein ubiquitination.</text>
</comment>
<keyword evidence="9 15" id="KW-0479">Metal-binding</keyword>
<evidence type="ECO:0000313" key="19">
    <source>
        <dbReference type="EMBL" id="TMW56111.1"/>
    </source>
</evidence>
<dbReference type="PROSITE" id="PS50089">
    <property type="entry name" value="ZF_RING_2"/>
    <property type="match status" value="1"/>
</dbReference>
<feature type="domain" description="RING-CH-type" evidence="18">
    <location>
        <begin position="1741"/>
        <end position="1800"/>
    </location>
</feature>
<evidence type="ECO:0000259" key="18">
    <source>
        <dbReference type="PROSITE" id="PS51292"/>
    </source>
</evidence>
<dbReference type="InterPro" id="IPR039795">
    <property type="entry name" value="LTN1/Rkr1"/>
</dbReference>
<keyword evidence="11 14" id="KW-0863">Zinc-finger</keyword>
<organism evidence="19 20">
    <name type="scientific">Pythium oligandrum</name>
    <name type="common">Mycoparasitic fungus</name>
    <dbReference type="NCBI Taxonomy" id="41045"/>
    <lineage>
        <taxon>Eukaryota</taxon>
        <taxon>Sar</taxon>
        <taxon>Stramenopiles</taxon>
        <taxon>Oomycota</taxon>
        <taxon>Peronosporomycetes</taxon>
        <taxon>Pythiales</taxon>
        <taxon>Pythiaceae</taxon>
        <taxon>Pythium</taxon>
    </lineage>
</organism>
<dbReference type="InterPro" id="IPR011016">
    <property type="entry name" value="Znf_RING-CH"/>
</dbReference>
<evidence type="ECO:0000256" key="8">
    <source>
        <dbReference type="ARBA" id="ARBA00022679"/>
    </source>
</evidence>
<dbReference type="EMBL" id="SPLM01000146">
    <property type="protein sequence ID" value="TMW56111.1"/>
    <property type="molecule type" value="Genomic_DNA"/>
</dbReference>
<dbReference type="InterPro" id="IPR016024">
    <property type="entry name" value="ARM-type_fold"/>
</dbReference>
<dbReference type="UniPathway" id="UPA00143"/>
<comment type="function">
    <text evidence="15">E3 ubiquitin-protein ligase. Component of the ribosome quality control complex (RQC), a ribosome-associated complex that mediates ubiquitination and extraction of incompletely synthesized nascent chains for proteasomal degradation.</text>
</comment>
<keyword evidence="12 15" id="KW-0833">Ubl conjugation pathway</keyword>
<dbReference type="SUPFAM" id="SSF57850">
    <property type="entry name" value="RING/U-box"/>
    <property type="match status" value="1"/>
</dbReference>
<dbReference type="PANTHER" id="PTHR12389">
    <property type="entry name" value="ZINC FINGER PROTEIN 294"/>
    <property type="match status" value="1"/>
</dbReference>
<keyword evidence="13 15" id="KW-0862">Zinc</keyword>
<dbReference type="GO" id="GO:0043023">
    <property type="term" value="F:ribosomal large subunit binding"/>
    <property type="evidence" value="ECO:0007669"/>
    <property type="project" value="TreeGrafter"/>
</dbReference>
<comment type="similarity">
    <text evidence="4 15">Belongs to the LTN1 family.</text>
</comment>
<accession>A0A8K1C458</accession>
<name>A0A8K1C458_PYTOL</name>
<evidence type="ECO:0000256" key="11">
    <source>
        <dbReference type="ARBA" id="ARBA00022771"/>
    </source>
</evidence>
<dbReference type="InterPro" id="IPR001841">
    <property type="entry name" value="Znf_RING"/>
</dbReference>
<evidence type="ECO:0000256" key="2">
    <source>
        <dbReference type="ARBA" id="ARBA00004514"/>
    </source>
</evidence>
<evidence type="ECO:0000256" key="5">
    <source>
        <dbReference type="ARBA" id="ARBA00012483"/>
    </source>
</evidence>
<keyword evidence="8 15" id="KW-0808">Transferase</keyword>
<dbReference type="GO" id="GO:0061630">
    <property type="term" value="F:ubiquitin protein ligase activity"/>
    <property type="evidence" value="ECO:0007669"/>
    <property type="project" value="UniProtKB-UniRule"/>
</dbReference>
<keyword evidence="7" id="KW-0963">Cytoplasm</keyword>
<dbReference type="GO" id="GO:0005829">
    <property type="term" value="C:cytosol"/>
    <property type="evidence" value="ECO:0007669"/>
    <property type="project" value="UniProtKB-SubCell"/>
</dbReference>
<dbReference type="Pfam" id="PF22958">
    <property type="entry name" value="Ltn1_1st"/>
    <property type="match status" value="1"/>
</dbReference>
<reference evidence="19" key="1">
    <citation type="submission" date="2019-03" db="EMBL/GenBank/DDBJ databases">
        <title>Long read genome sequence of the mycoparasitic Pythium oligandrum ATCC 38472 isolated from sugarbeet rhizosphere.</title>
        <authorList>
            <person name="Gaulin E."/>
        </authorList>
    </citation>
    <scope>NUCLEOTIDE SEQUENCE</scope>
    <source>
        <strain evidence="19">ATCC 38472_TT</strain>
    </source>
</reference>
<evidence type="ECO:0000256" key="9">
    <source>
        <dbReference type="ARBA" id="ARBA00022723"/>
    </source>
</evidence>
<dbReference type="InterPro" id="IPR013083">
    <property type="entry name" value="Znf_RING/FYVE/PHD"/>
</dbReference>
<evidence type="ECO:0000256" key="10">
    <source>
        <dbReference type="ARBA" id="ARBA00022737"/>
    </source>
</evidence>
<dbReference type="PROSITE" id="PS51292">
    <property type="entry name" value="ZF_RING_CH"/>
    <property type="match status" value="1"/>
</dbReference>
<evidence type="ECO:0000256" key="16">
    <source>
        <dbReference type="SAM" id="MobiDB-lite"/>
    </source>
</evidence>
<dbReference type="GO" id="GO:0016567">
    <property type="term" value="P:protein ubiquitination"/>
    <property type="evidence" value="ECO:0007669"/>
    <property type="project" value="UniProtKB-UniPathway"/>
</dbReference>
<dbReference type="Proteomes" id="UP000794436">
    <property type="component" value="Unassembled WGS sequence"/>
</dbReference>
<dbReference type="InterPro" id="IPR054476">
    <property type="entry name" value="Ltn1_N"/>
</dbReference>
<evidence type="ECO:0000259" key="17">
    <source>
        <dbReference type="PROSITE" id="PS50089"/>
    </source>
</evidence>